<feature type="compositionally biased region" description="Polar residues" evidence="4">
    <location>
        <begin position="1158"/>
        <end position="1171"/>
    </location>
</feature>
<feature type="compositionally biased region" description="Polar residues" evidence="4">
    <location>
        <begin position="721"/>
        <end position="736"/>
    </location>
</feature>
<feature type="compositionally biased region" description="Polar residues" evidence="4">
    <location>
        <begin position="824"/>
        <end position="840"/>
    </location>
</feature>
<organism evidence="6 7">
    <name type="scientific">Penicillium frequentans</name>
    <dbReference type="NCBI Taxonomy" id="3151616"/>
    <lineage>
        <taxon>Eukaryota</taxon>
        <taxon>Fungi</taxon>
        <taxon>Dikarya</taxon>
        <taxon>Ascomycota</taxon>
        <taxon>Pezizomycotina</taxon>
        <taxon>Eurotiomycetes</taxon>
        <taxon>Eurotiomycetidae</taxon>
        <taxon>Eurotiales</taxon>
        <taxon>Aspergillaceae</taxon>
        <taxon>Penicillium</taxon>
    </lineage>
</organism>
<feature type="region of interest" description="Disordered" evidence="4">
    <location>
        <begin position="1238"/>
        <end position="1275"/>
    </location>
</feature>
<accession>A0AAD6D7R9</accession>
<feature type="compositionally biased region" description="Polar residues" evidence="4">
    <location>
        <begin position="1240"/>
        <end position="1253"/>
    </location>
</feature>
<dbReference type="Pfam" id="PF02187">
    <property type="entry name" value="GAS2"/>
    <property type="match status" value="1"/>
</dbReference>
<evidence type="ECO:0000256" key="4">
    <source>
        <dbReference type="SAM" id="MobiDB-lite"/>
    </source>
</evidence>
<feature type="region of interest" description="Disordered" evidence="4">
    <location>
        <begin position="487"/>
        <end position="585"/>
    </location>
</feature>
<feature type="region of interest" description="Disordered" evidence="4">
    <location>
        <begin position="963"/>
        <end position="1006"/>
    </location>
</feature>
<feature type="region of interest" description="Disordered" evidence="4">
    <location>
        <begin position="613"/>
        <end position="767"/>
    </location>
</feature>
<dbReference type="Proteomes" id="UP001220324">
    <property type="component" value="Unassembled WGS sequence"/>
</dbReference>
<comment type="subcellular location">
    <subcellularLocation>
        <location evidence="1">Cytoplasm</location>
        <location evidence="1">Cytoskeleton</location>
    </subcellularLocation>
</comment>
<evidence type="ECO:0000256" key="3">
    <source>
        <dbReference type="ARBA" id="ARBA00023212"/>
    </source>
</evidence>
<name>A0AAD6D7R9_9EURO</name>
<protein>
    <recommendedName>
        <fullName evidence="5">GAR domain-containing protein</fullName>
    </recommendedName>
</protein>
<keyword evidence="2" id="KW-0963">Cytoplasm</keyword>
<feature type="region of interest" description="Disordered" evidence="4">
    <location>
        <begin position="925"/>
        <end position="949"/>
    </location>
</feature>
<reference evidence="6 7" key="1">
    <citation type="journal article" date="2023" name="IMA Fungus">
        <title>Comparative genomic study of the Penicillium genus elucidates a diverse pangenome and 15 lateral gene transfer events.</title>
        <authorList>
            <person name="Petersen C."/>
            <person name="Sorensen T."/>
            <person name="Nielsen M.R."/>
            <person name="Sondergaard T.E."/>
            <person name="Sorensen J.L."/>
            <person name="Fitzpatrick D.A."/>
            <person name="Frisvad J.C."/>
            <person name="Nielsen K.L."/>
        </authorList>
    </citation>
    <scope>NUCLEOTIDE SEQUENCE [LARGE SCALE GENOMIC DNA]</scope>
    <source>
        <strain evidence="6 7">IBT 35679</strain>
    </source>
</reference>
<feature type="region of interest" description="Disordered" evidence="4">
    <location>
        <begin position="806"/>
        <end position="896"/>
    </location>
</feature>
<feature type="region of interest" description="Disordered" evidence="4">
    <location>
        <begin position="1"/>
        <end position="45"/>
    </location>
</feature>
<dbReference type="EMBL" id="JAQIZZ010000001">
    <property type="protein sequence ID" value="KAJ5556963.1"/>
    <property type="molecule type" value="Genomic_DNA"/>
</dbReference>
<feature type="compositionally biased region" description="Polar residues" evidence="4">
    <location>
        <begin position="644"/>
        <end position="660"/>
    </location>
</feature>
<feature type="compositionally biased region" description="Low complexity" evidence="4">
    <location>
        <begin position="628"/>
        <end position="637"/>
    </location>
</feature>
<sequence length="1301" mass="142068">MAANQQVTPLRPSIRLSPAHSRDNSRSTSPERIPGSLYPKTDPLLSNLSPESTLHALTSTEAVPANGNFSHLLSQSISQVSPAERALGIRAAIAARNLNLWHKEVQAWAWPKVNEAAAGKGFIPPASSLHEPSSPSTDTGITYYGSLPSALVEEYEKRIEEIRDGMDSLDVDELKEHVLNAHIPSRSRPSSSTSTVSVPPPLSYVQLSDFTAIVTATILRALPYLARLNHLLTIWEVRLLVLRHIPGLLRELRSTRIALNTSSSSIQSSNASEDVEARFSSTYLRDQHVQLESAVIAVGKRVDRALDALEGRNDSLPEQWLDDLESIESDFAAWVVETERYKLRTEWLRAKDQSKSTELREESKSSPEEIFEKKNNIEPVIAPVESEPDQIAPMEILREEAILSFQAAHSTNCHVKEQPDQSSTPSVDTGLMVVTSGPEAPLSRVLESCPRVETSEKPESRSNVLVAEDLETPTQLTFLRGLSLGTSEVQSPSRIPLPVSPDVENKENIPPQGFVPQQSSSVRESGAKPVVLGEHRDEDPFAQKPVPNLPESEQEPSTADTAPVAPRQEALLGSEGLQIEAAPVPKEEINEDLTKSAEYVLSDVNTVAQALSVEKPIQSANDEKEMPTMETPATPAEPSRETIKGSSTKSTPQQPGNTRSRIPKPQPARATSPPAPIKEHVPEQQAASKKKPLQSPIKLSKARQGKPSHDKGSPKPRSRRPSTGSVGSFLSDSSLASPRPTEPHTGSSNGELRREFTKSVSPRGDYMLRADRLRRLENIKMSANPAFQPSRSVSLPLQRFINEKLDLDLSTESVPEIPERFKSKSSVNPSIPDVSSTPTQIPHVPKRRPALVRGKSASDLKNSDTSSNPPDRSLPAFGGNTARRAMQHQDQPKSARLRQRLTAHPSLESLGVKKQELSYVEEDESELIDSASRSSTPNKLSKKPRDQLDEKINSILSTLPGRIHLVDPSNEADSSSSSSSMDRKMRERYLSESPHGPPSRSFTPAPSLTLMPAARRRLSHAHKTEDSYVKLYHLHHGGQTAPTKLFVRTVGEDGQRVMVRVGGGWADLGEYLREYVVHHGRRKVSETPRVEVQGLPTRSSPGYSSPANLLPPAAPSLNSGRATPSRPASVLSARPPSSLTVRKSRRDSTASEAVAPRSVTTGNISSFTSPPSAGAPGRRLSMSSSYSFGDFHSPAHLPPPSHDNSTPLGLAGPKPRSRQISMSPEGEAWVENVLQKTRRSTSFNPSPFDSTHSPENDETDNFDLPHHDHSGRSLPKVRSIGDISIGGTGRRVVLRGLGNHR</sequence>
<feature type="compositionally biased region" description="Low complexity" evidence="4">
    <location>
        <begin position="1104"/>
        <end position="1119"/>
    </location>
</feature>
<feature type="compositionally biased region" description="Basic and acidic residues" evidence="4">
    <location>
        <begin position="981"/>
        <end position="990"/>
    </location>
</feature>
<evidence type="ECO:0000259" key="5">
    <source>
        <dbReference type="PROSITE" id="PS51460"/>
    </source>
</evidence>
<gene>
    <name evidence="6" type="ORF">N7494_000878</name>
</gene>
<dbReference type="InterPro" id="IPR003108">
    <property type="entry name" value="GAR_dom"/>
</dbReference>
<dbReference type="GO" id="GO:0005856">
    <property type="term" value="C:cytoskeleton"/>
    <property type="evidence" value="ECO:0007669"/>
    <property type="project" value="UniProtKB-SubCell"/>
</dbReference>
<keyword evidence="7" id="KW-1185">Reference proteome</keyword>
<dbReference type="SUPFAM" id="SSF143575">
    <property type="entry name" value="GAS2 domain-like"/>
    <property type="match status" value="1"/>
</dbReference>
<keyword evidence="3" id="KW-0206">Cytoskeleton</keyword>
<evidence type="ECO:0000313" key="6">
    <source>
        <dbReference type="EMBL" id="KAJ5556963.1"/>
    </source>
</evidence>
<dbReference type="PROSITE" id="PS51460">
    <property type="entry name" value="GAR"/>
    <property type="match status" value="1"/>
</dbReference>
<dbReference type="InterPro" id="IPR036534">
    <property type="entry name" value="GAR_dom_sf"/>
</dbReference>
<evidence type="ECO:0000313" key="7">
    <source>
        <dbReference type="Proteomes" id="UP001220324"/>
    </source>
</evidence>
<proteinExistence type="predicted"/>
<evidence type="ECO:0000256" key="1">
    <source>
        <dbReference type="ARBA" id="ARBA00004245"/>
    </source>
</evidence>
<feature type="domain" description="GAR" evidence="5">
    <location>
        <begin position="1005"/>
        <end position="1079"/>
    </location>
</feature>
<dbReference type="Gene3D" id="3.30.920.20">
    <property type="entry name" value="Gas2-like domain"/>
    <property type="match status" value="1"/>
</dbReference>
<evidence type="ECO:0000256" key="2">
    <source>
        <dbReference type="ARBA" id="ARBA00022490"/>
    </source>
</evidence>
<comment type="caution">
    <text evidence="6">The sequence shown here is derived from an EMBL/GenBank/DDBJ whole genome shotgun (WGS) entry which is preliminary data.</text>
</comment>
<feature type="region of interest" description="Disordered" evidence="4">
    <location>
        <begin position="1083"/>
        <end position="1226"/>
    </location>
</feature>
<dbReference type="GO" id="GO:0008017">
    <property type="term" value="F:microtubule binding"/>
    <property type="evidence" value="ECO:0007669"/>
    <property type="project" value="InterPro"/>
</dbReference>